<organism evidence="1 4">
    <name type="scientific">Caldibacillus thermoamylovorans</name>
    <dbReference type="NCBI Taxonomy" id="35841"/>
    <lineage>
        <taxon>Bacteria</taxon>
        <taxon>Bacillati</taxon>
        <taxon>Bacillota</taxon>
        <taxon>Bacilli</taxon>
        <taxon>Bacillales</taxon>
        <taxon>Bacillaceae</taxon>
        <taxon>Caldibacillus</taxon>
    </lineage>
</organism>
<dbReference type="OrthoDB" id="4202626at2"/>
<dbReference type="EMBL" id="JXLU01000004">
    <property type="protein sequence ID" value="KIO74330.1"/>
    <property type="molecule type" value="Genomic_DNA"/>
</dbReference>
<dbReference type="PATRIC" id="fig|35841.7.peg.2916"/>
<dbReference type="Proteomes" id="UP000032076">
    <property type="component" value="Unassembled WGS sequence"/>
</dbReference>
<evidence type="ECO:0000313" key="1">
    <source>
        <dbReference type="EMBL" id="CEE02973.1"/>
    </source>
</evidence>
<evidence type="ECO:0000313" key="2">
    <source>
        <dbReference type="EMBL" id="KIO74330.1"/>
    </source>
</evidence>
<dbReference type="Pfam" id="PF14189">
    <property type="entry name" value="DUF4312"/>
    <property type="match status" value="1"/>
</dbReference>
<sequence length="114" mass="13252">MKKTFQSTLRIEGFGISKELAINSALGTIQKKVMEQYKGIILRIEPIDIRIISANETIYTERFLFFLFPRKRKKYKVVLDIDVNIFMLNVDEIPFESAELPDNIRNAVLGNEIK</sequence>
<dbReference type="NCBIfam" id="TIGR03578">
    <property type="entry name" value="EF_0831"/>
    <property type="match status" value="1"/>
</dbReference>
<dbReference type="EMBL" id="CCRF01000096">
    <property type="protein sequence ID" value="CEE02973.1"/>
    <property type="molecule type" value="Genomic_DNA"/>
</dbReference>
<name>A0A090J2V0_9BACI</name>
<reference evidence="2 3" key="2">
    <citation type="submission" date="2015-01" db="EMBL/GenBank/DDBJ databases">
        <title>Draft Genome Sequences of Four Bacillus thermoamylovorans Strains, Isolated From Food Products.</title>
        <authorList>
            <person name="Krawcyk A.O."/>
            <person name="Berendsen E.M."/>
            <person name="Eijlander R.T."/>
            <person name="de Jong A."/>
            <person name="Wells-Bennik M."/>
            <person name="Kuipers O.P."/>
        </authorList>
    </citation>
    <scope>NUCLEOTIDE SEQUENCE [LARGE SCALE GENOMIC DNA]</scope>
    <source>
        <strain evidence="2 3">B4167</strain>
    </source>
</reference>
<dbReference type="Proteomes" id="UP000040576">
    <property type="component" value="Unassembled WGS sequence"/>
</dbReference>
<proteinExistence type="predicted"/>
<gene>
    <name evidence="2" type="ORF">B4167_1458</name>
    <name evidence="1" type="ORF">BT1A1_3190</name>
</gene>
<protein>
    <recommendedName>
        <fullName evidence="5">Cytoplasmic protein</fullName>
    </recommendedName>
</protein>
<evidence type="ECO:0000313" key="3">
    <source>
        <dbReference type="Proteomes" id="UP000032076"/>
    </source>
</evidence>
<dbReference type="RefSeq" id="WP_034773033.1">
    <property type="nucleotide sequence ID" value="NZ_CCRF01000096.1"/>
</dbReference>
<evidence type="ECO:0000313" key="4">
    <source>
        <dbReference type="Proteomes" id="UP000040576"/>
    </source>
</evidence>
<evidence type="ECO:0008006" key="5">
    <source>
        <dbReference type="Google" id="ProtNLM"/>
    </source>
</evidence>
<accession>A0A090J2V0</accession>
<keyword evidence="4" id="KW-1185">Reference proteome</keyword>
<dbReference type="InterPro" id="IPR020037">
    <property type="entry name" value="DUF4312"/>
</dbReference>
<reference evidence="1 4" key="1">
    <citation type="submission" date="2014-07" db="EMBL/GenBank/DDBJ databases">
        <authorList>
            <person name="Wibberg Daniel"/>
        </authorList>
    </citation>
    <scope>NUCLEOTIDE SEQUENCE [LARGE SCALE GENOMIC DNA]</scope>
</reference>
<dbReference type="AlphaFoldDB" id="A0A090J2V0"/>